<dbReference type="AlphaFoldDB" id="A0A642V471"/>
<proteinExistence type="predicted"/>
<evidence type="ECO:0000256" key="1">
    <source>
        <dbReference type="SAM" id="MobiDB-lite"/>
    </source>
</evidence>
<sequence>MSSLISHPSSSSLTKTTAKDQEETRPNSDVDSLKENDNDHGLHQARTKTSASAVHDQVQSKWPFFHGHLRQTRRLIFTQHAIVCALMAALMLGIFSIYWGSMFHKTDHQRYLKMLVLIEDYETIDSIPPVFGNKLVEVLSTAEAKRIGEWHIYTPGNFSAIQPKDTNSTSQTVETLIHEQKFWAAIHVQANATHNFYQAMMAGNSSYVAGNETWHLVYETGRDFVNIPSYVVKNCQAIQGMMLADQQSITESLLDAVQDKGDDIDTIVQRGWKLLSQPLTFTVRDLRPVTDGTLLAPAQVGLIYMILVTFFSFAMFQDLHVTVSKSALMPKHYVLYRIMSSILSYFWLSLMYSLVSLAFQIDFGRAFGRAGFVVYWMTNWMAMTALGTINEVLAHFIVLVYPSVLGFWLVFWVMANVSPTFTPMALTANFYRYGYAMPLYNTVEITKCIFFDTYRGHMGRCFGILAAWIVVSNIALALVIPFFGKTMAKRAAKAAQAAADKQTRDA</sequence>
<accession>A0A642V471</accession>
<keyword evidence="2" id="KW-0472">Membrane</keyword>
<feature type="domain" description="DUF3533" evidence="3">
    <location>
        <begin position="86"/>
        <end position="473"/>
    </location>
</feature>
<evidence type="ECO:0000256" key="2">
    <source>
        <dbReference type="SAM" id="Phobius"/>
    </source>
</evidence>
<evidence type="ECO:0000259" key="3">
    <source>
        <dbReference type="Pfam" id="PF12051"/>
    </source>
</evidence>
<dbReference type="RefSeq" id="XP_034014963.1">
    <property type="nucleotide sequence ID" value="XM_034155124.1"/>
</dbReference>
<feature type="region of interest" description="Disordered" evidence="1">
    <location>
        <begin position="1"/>
        <end position="53"/>
    </location>
</feature>
<reference evidence="4 5" key="1">
    <citation type="submission" date="2019-07" db="EMBL/GenBank/DDBJ databases">
        <title>Genome assembly of two rare yeast pathogens: Diutina rugosa and Trichomonascus ciferrii.</title>
        <authorList>
            <person name="Mixao V."/>
            <person name="Saus E."/>
            <person name="Hansen A."/>
            <person name="Lass-Flor C."/>
            <person name="Gabaldon T."/>
        </authorList>
    </citation>
    <scope>NUCLEOTIDE SEQUENCE [LARGE SCALE GENOMIC DNA]</scope>
    <source>
        <strain evidence="4 5">CBS 613</strain>
    </source>
</reference>
<feature type="transmembrane region" description="Helical" evidence="2">
    <location>
        <begin position="80"/>
        <end position="100"/>
    </location>
</feature>
<dbReference type="Pfam" id="PF12051">
    <property type="entry name" value="DUF3533"/>
    <property type="match status" value="1"/>
</dbReference>
<dbReference type="Proteomes" id="UP000449547">
    <property type="component" value="Unassembled WGS sequence"/>
</dbReference>
<dbReference type="PANTHER" id="PTHR34814:SF1">
    <property type="entry name" value="NITROSOGUANIDINE RESISTANCE PROTEIN SNG1"/>
    <property type="match status" value="1"/>
</dbReference>
<feature type="transmembrane region" description="Helical" evidence="2">
    <location>
        <begin position="393"/>
        <end position="415"/>
    </location>
</feature>
<dbReference type="GO" id="GO:0016020">
    <property type="term" value="C:membrane"/>
    <property type="evidence" value="ECO:0007669"/>
    <property type="project" value="TreeGrafter"/>
</dbReference>
<protein>
    <recommendedName>
        <fullName evidence="3">DUF3533 domain-containing protein</fullName>
    </recommendedName>
</protein>
<keyword evidence="2" id="KW-0812">Transmembrane</keyword>
<evidence type="ECO:0000313" key="5">
    <source>
        <dbReference type="Proteomes" id="UP000449547"/>
    </source>
</evidence>
<feature type="transmembrane region" description="Helical" evidence="2">
    <location>
        <begin position="334"/>
        <end position="354"/>
    </location>
</feature>
<gene>
    <name evidence="4" type="ORF">DIURU_000247</name>
</gene>
<dbReference type="GeneID" id="54778900"/>
<evidence type="ECO:0000313" key="4">
    <source>
        <dbReference type="EMBL" id="KAA8908278.1"/>
    </source>
</evidence>
<feature type="transmembrane region" description="Helical" evidence="2">
    <location>
        <begin position="294"/>
        <end position="313"/>
    </location>
</feature>
<dbReference type="PANTHER" id="PTHR34814">
    <property type="entry name" value="NITROSOGUANIDINE RESISTANCE PROTEIN SNG1"/>
    <property type="match status" value="1"/>
</dbReference>
<organism evidence="4 5">
    <name type="scientific">Diutina rugosa</name>
    <name type="common">Yeast</name>
    <name type="synonym">Candida rugosa</name>
    <dbReference type="NCBI Taxonomy" id="5481"/>
    <lineage>
        <taxon>Eukaryota</taxon>
        <taxon>Fungi</taxon>
        <taxon>Dikarya</taxon>
        <taxon>Ascomycota</taxon>
        <taxon>Saccharomycotina</taxon>
        <taxon>Pichiomycetes</taxon>
        <taxon>Debaryomycetaceae</taxon>
        <taxon>Diutina</taxon>
    </lineage>
</organism>
<feature type="transmembrane region" description="Helical" evidence="2">
    <location>
        <begin position="462"/>
        <end position="483"/>
    </location>
</feature>
<dbReference type="VEuPathDB" id="FungiDB:DIURU_000247"/>
<keyword evidence="2" id="KW-1133">Transmembrane helix</keyword>
<keyword evidence="5" id="KW-1185">Reference proteome</keyword>
<dbReference type="OMA" id="CISKIAR"/>
<comment type="caution">
    <text evidence="4">The sequence shown here is derived from an EMBL/GenBank/DDBJ whole genome shotgun (WGS) entry which is preliminary data.</text>
</comment>
<dbReference type="InterPro" id="IPR022703">
    <property type="entry name" value="DUF3533"/>
</dbReference>
<feature type="compositionally biased region" description="Basic and acidic residues" evidence="1">
    <location>
        <begin position="17"/>
        <end position="42"/>
    </location>
</feature>
<dbReference type="EMBL" id="SWFT01000009">
    <property type="protein sequence ID" value="KAA8908278.1"/>
    <property type="molecule type" value="Genomic_DNA"/>
</dbReference>
<name>A0A642V471_DIURU</name>
<feature type="compositionally biased region" description="Low complexity" evidence="1">
    <location>
        <begin position="1"/>
        <end position="12"/>
    </location>
</feature>
<dbReference type="InterPro" id="IPR053001">
    <property type="entry name" value="MNNG_permease-like"/>
</dbReference>
<dbReference type="OrthoDB" id="2140105at2759"/>